<dbReference type="PROSITE" id="PS51318">
    <property type="entry name" value="TAT"/>
    <property type="match status" value="1"/>
</dbReference>
<dbReference type="SUPFAM" id="SSF89550">
    <property type="entry name" value="PHP domain-like"/>
    <property type="match status" value="1"/>
</dbReference>
<dbReference type="Gene3D" id="3.20.20.140">
    <property type="entry name" value="Metal-dependent hydrolases"/>
    <property type="match status" value="1"/>
</dbReference>
<comment type="caution">
    <text evidence="3">The sequence shown here is derived from an EMBL/GenBank/DDBJ whole genome shotgun (WGS) entry which is preliminary data.</text>
</comment>
<accession>A0ABW4T5Q6</accession>
<dbReference type="PANTHER" id="PTHR42924:SF11">
    <property type="entry name" value="POLYMERASE_HISTIDINOL PHOSPHATASE N-TERMINAL DOMAIN-CONTAINING PROTEIN"/>
    <property type="match status" value="1"/>
</dbReference>
<dbReference type="SMART" id="SM00481">
    <property type="entry name" value="POLIIIAc"/>
    <property type="match status" value="1"/>
</dbReference>
<feature type="domain" description="Polymerase/histidinol phosphatase N-terminal" evidence="2">
    <location>
        <begin position="82"/>
        <end position="158"/>
    </location>
</feature>
<evidence type="ECO:0000256" key="1">
    <source>
        <dbReference type="SAM" id="Phobius"/>
    </source>
</evidence>
<name>A0ABW4T5Q6_9ACTN</name>
<dbReference type="InterPro" id="IPR006311">
    <property type="entry name" value="TAT_signal"/>
</dbReference>
<protein>
    <submittedName>
        <fullName evidence="3">PHP domain-containing protein</fullName>
    </submittedName>
</protein>
<dbReference type="EMBL" id="JBHUFV010000058">
    <property type="protein sequence ID" value="MFD1937323.1"/>
    <property type="molecule type" value="Genomic_DNA"/>
</dbReference>
<dbReference type="InterPro" id="IPR003141">
    <property type="entry name" value="Pol/His_phosphatase_N"/>
</dbReference>
<dbReference type="InterPro" id="IPR016195">
    <property type="entry name" value="Pol/histidinol_Pase-like"/>
</dbReference>
<dbReference type="InterPro" id="IPR052018">
    <property type="entry name" value="PHP_domain"/>
</dbReference>
<keyword evidence="1" id="KW-0812">Transmembrane</keyword>
<dbReference type="Pfam" id="PF02811">
    <property type="entry name" value="PHP"/>
    <property type="match status" value="1"/>
</dbReference>
<keyword evidence="4" id="KW-1185">Reference proteome</keyword>
<dbReference type="Proteomes" id="UP001597368">
    <property type="component" value="Unassembled WGS sequence"/>
</dbReference>
<dbReference type="PANTHER" id="PTHR42924">
    <property type="entry name" value="EXONUCLEASE"/>
    <property type="match status" value="1"/>
</dbReference>
<organism evidence="3 4">
    <name type="scientific">Nonomuraea mangrovi</name>
    <dbReference type="NCBI Taxonomy" id="2316207"/>
    <lineage>
        <taxon>Bacteria</taxon>
        <taxon>Bacillati</taxon>
        <taxon>Actinomycetota</taxon>
        <taxon>Actinomycetes</taxon>
        <taxon>Streptosporangiales</taxon>
        <taxon>Streptosporangiaceae</taxon>
        <taxon>Nonomuraea</taxon>
    </lineage>
</organism>
<evidence type="ECO:0000313" key="3">
    <source>
        <dbReference type="EMBL" id="MFD1937323.1"/>
    </source>
</evidence>
<evidence type="ECO:0000259" key="2">
    <source>
        <dbReference type="SMART" id="SM00481"/>
    </source>
</evidence>
<dbReference type="RefSeq" id="WP_379578395.1">
    <property type="nucleotide sequence ID" value="NZ_JBHUFV010000058.1"/>
</dbReference>
<gene>
    <name evidence="3" type="ORF">ACFSKW_38225</name>
</gene>
<dbReference type="InterPro" id="IPR004013">
    <property type="entry name" value="PHP_dom"/>
</dbReference>
<feature type="transmembrane region" description="Helical" evidence="1">
    <location>
        <begin position="41"/>
        <end position="64"/>
    </location>
</feature>
<keyword evidence="1" id="KW-0472">Membrane</keyword>
<sequence>MCRNAAHSHEHAHVPEGTAAFADLSVPENELSPGDLSRRRFLLNSGLLGAATLGVTALGGLAAARPAAATTGGSRYYQWLAGDHHVHTQYSYDGMYTIEQQAAGAIKHGRVDWLVITDHGHAAHEKFAVESTYADIVASRARHPELLLWQGLEWNVPGGEHATVFFDGARDEIQLLRAFERLFDSRINGTGASTPANEAKALEALGWLETALQTGSADSALFLINHVMRRGRFSPRDLRAFRDAAPGIAVGMEGAPGAQNEPRARGDFNNTADANSWTGWRPEHYPTYGGFDSMTGILGGMWDSMLAEGKGWWITANSDGHFYNNDTTVEPQRPGDWYDQHGKYPDPIDGGVPIRHADFWPGQFSRTVVGAASRSHGAVMEALKAGRVWVSMGGLIDGLHVDAHAPGNAPATLGGRLSVRRGDDVTVTISVDLAGRPNANDDVPRLARLDLIRGAVTGSAADPDTFTAPDVRIVESFTPRGRGRVAEFHYRFRDVREPFYFRLRGTDGKRSAAGDLEPAADTGPNENPWNDLWFYANPVFVDVL</sequence>
<keyword evidence="1" id="KW-1133">Transmembrane helix</keyword>
<proteinExistence type="predicted"/>
<reference evidence="4" key="1">
    <citation type="journal article" date="2019" name="Int. J. Syst. Evol. Microbiol.">
        <title>The Global Catalogue of Microorganisms (GCM) 10K type strain sequencing project: providing services to taxonomists for standard genome sequencing and annotation.</title>
        <authorList>
            <consortium name="The Broad Institute Genomics Platform"/>
            <consortium name="The Broad Institute Genome Sequencing Center for Infectious Disease"/>
            <person name="Wu L."/>
            <person name="Ma J."/>
        </authorList>
    </citation>
    <scope>NUCLEOTIDE SEQUENCE [LARGE SCALE GENOMIC DNA]</scope>
    <source>
        <strain evidence="4">ICMP 6774ER</strain>
    </source>
</reference>
<evidence type="ECO:0000313" key="4">
    <source>
        <dbReference type="Proteomes" id="UP001597368"/>
    </source>
</evidence>